<sequence>MKIEQHWDDVDLYVVVYTSHLDESEVQSTMIIVPPESEDKLIREKIHATFSEIKEIRQLEYFSEALYLKN</sequence>
<comment type="caution">
    <text evidence="1">The sequence shown here is derived from an EMBL/GenBank/DDBJ whole genome shotgun (WGS) entry which is preliminary data.</text>
</comment>
<evidence type="ECO:0000313" key="1">
    <source>
        <dbReference type="EMBL" id="MDZ5758822.1"/>
    </source>
</evidence>
<dbReference type="AlphaFoldDB" id="A0AAW9K601"/>
<gene>
    <name evidence="1" type="ORF">RAK27_09170</name>
</gene>
<protein>
    <submittedName>
        <fullName evidence="1">Uncharacterized protein</fullName>
    </submittedName>
</protein>
<dbReference type="Proteomes" id="UP001290462">
    <property type="component" value="Unassembled WGS sequence"/>
</dbReference>
<dbReference type="GeneID" id="83605178"/>
<dbReference type="RefSeq" id="WP_015077249.1">
    <property type="nucleotide sequence ID" value="NZ_BJOJ01000039.1"/>
</dbReference>
<dbReference type="EMBL" id="JAVBVO010000003">
    <property type="protein sequence ID" value="MDZ5758822.1"/>
    <property type="molecule type" value="Genomic_DNA"/>
</dbReference>
<reference evidence="1" key="1">
    <citation type="submission" date="2023-08" db="EMBL/GenBank/DDBJ databases">
        <title>Genomic characterization of piscicolin 126 produced by Carnobacterium maltaromaticum CM22 strain isolated from salmon (Salmo salar).</title>
        <authorList>
            <person name="Gonzalez-Gragera E."/>
            <person name="Garcia-Lopez J.D."/>
            <person name="Teso-Perez C."/>
            <person name="Gimenez-Hernandez I."/>
            <person name="Peralta-Sanchez J.M."/>
            <person name="Valdivia E."/>
            <person name="Montalban-Lopez M."/>
            <person name="Martin-Platero A.M."/>
            <person name="Banos A."/>
            <person name="Martinez-Bueno M."/>
        </authorList>
    </citation>
    <scope>NUCLEOTIDE SEQUENCE</scope>
    <source>
        <strain evidence="1">CM22</strain>
    </source>
</reference>
<name>A0AAW9K601_CARML</name>
<organism evidence="1 2">
    <name type="scientific">Carnobacterium maltaromaticum</name>
    <name type="common">Carnobacterium piscicola</name>
    <dbReference type="NCBI Taxonomy" id="2751"/>
    <lineage>
        <taxon>Bacteria</taxon>
        <taxon>Bacillati</taxon>
        <taxon>Bacillota</taxon>
        <taxon>Bacilli</taxon>
        <taxon>Lactobacillales</taxon>
        <taxon>Carnobacteriaceae</taxon>
        <taxon>Carnobacterium</taxon>
    </lineage>
</organism>
<proteinExistence type="predicted"/>
<accession>A0AAW9K601</accession>
<evidence type="ECO:0000313" key="2">
    <source>
        <dbReference type="Proteomes" id="UP001290462"/>
    </source>
</evidence>